<sequence>MQGYGWRYELDMFIDAPGVTVENTIVSQTQTLRQIHSSLDSNPPVNTCKWQQRSKYGEHIREFINNNNTLTLPTVSKDRRYQDTGEYICTAENGILGINGKLKQTGSGYVISNASPVITADNKDHTTQYGKLGDNAKLYVNVYSIPKYHSLQWYRGRTFLIPNKYVTKEEPAIVKDVFHGVEVQMDGYRITMTISNLQEADFINYTLHFDDSNQYVEHTVTLESASKQRLF</sequence>
<dbReference type="Proteomes" id="UP000507470">
    <property type="component" value="Unassembled WGS sequence"/>
</dbReference>
<name>A0A6J8DYK5_MYTCO</name>
<dbReference type="Gene3D" id="2.60.40.10">
    <property type="entry name" value="Immunoglobulins"/>
    <property type="match status" value="2"/>
</dbReference>
<keyword evidence="3" id="KW-1185">Reference proteome</keyword>
<evidence type="ECO:0000259" key="1">
    <source>
        <dbReference type="PROSITE" id="PS50835"/>
    </source>
</evidence>
<dbReference type="AlphaFoldDB" id="A0A6J8DYK5"/>
<dbReference type="PROSITE" id="PS50835">
    <property type="entry name" value="IG_LIKE"/>
    <property type="match status" value="1"/>
</dbReference>
<dbReference type="InterPro" id="IPR007110">
    <property type="entry name" value="Ig-like_dom"/>
</dbReference>
<gene>
    <name evidence="2" type="ORF">MCOR_44929</name>
</gene>
<accession>A0A6J8DYK5</accession>
<dbReference type="EMBL" id="CACVKT020007930">
    <property type="protein sequence ID" value="CAC5411890.1"/>
    <property type="molecule type" value="Genomic_DNA"/>
</dbReference>
<organism evidence="2 3">
    <name type="scientific">Mytilus coruscus</name>
    <name type="common">Sea mussel</name>
    <dbReference type="NCBI Taxonomy" id="42192"/>
    <lineage>
        <taxon>Eukaryota</taxon>
        <taxon>Metazoa</taxon>
        <taxon>Spiralia</taxon>
        <taxon>Lophotrochozoa</taxon>
        <taxon>Mollusca</taxon>
        <taxon>Bivalvia</taxon>
        <taxon>Autobranchia</taxon>
        <taxon>Pteriomorphia</taxon>
        <taxon>Mytilida</taxon>
        <taxon>Mytiloidea</taxon>
        <taxon>Mytilidae</taxon>
        <taxon>Mytilinae</taxon>
        <taxon>Mytilus</taxon>
    </lineage>
</organism>
<proteinExistence type="predicted"/>
<dbReference type="InterPro" id="IPR036179">
    <property type="entry name" value="Ig-like_dom_sf"/>
</dbReference>
<evidence type="ECO:0000313" key="3">
    <source>
        <dbReference type="Proteomes" id="UP000507470"/>
    </source>
</evidence>
<dbReference type="OrthoDB" id="6133959at2759"/>
<dbReference type="SUPFAM" id="SSF48726">
    <property type="entry name" value="Immunoglobulin"/>
    <property type="match status" value="1"/>
</dbReference>
<reference evidence="2 3" key="1">
    <citation type="submission" date="2020-06" db="EMBL/GenBank/DDBJ databases">
        <authorList>
            <person name="Li R."/>
            <person name="Bekaert M."/>
        </authorList>
    </citation>
    <scope>NUCLEOTIDE SEQUENCE [LARGE SCALE GENOMIC DNA]</scope>
    <source>
        <strain evidence="3">wild</strain>
    </source>
</reference>
<dbReference type="CDD" id="cd00096">
    <property type="entry name" value="Ig"/>
    <property type="match status" value="1"/>
</dbReference>
<dbReference type="InterPro" id="IPR013783">
    <property type="entry name" value="Ig-like_fold"/>
</dbReference>
<protein>
    <submittedName>
        <fullName evidence="2">HMCN</fullName>
    </submittedName>
</protein>
<feature type="domain" description="Ig-like" evidence="1">
    <location>
        <begin position="17"/>
        <end position="94"/>
    </location>
</feature>
<evidence type="ECO:0000313" key="2">
    <source>
        <dbReference type="EMBL" id="CAC5411890.1"/>
    </source>
</evidence>